<dbReference type="Proteomes" id="UP001382935">
    <property type="component" value="Chromosome"/>
</dbReference>
<protein>
    <submittedName>
        <fullName evidence="2">Uncharacterized protein</fullName>
    </submittedName>
</protein>
<accession>A0ABZ2G1F7</accession>
<proteinExistence type="predicted"/>
<feature type="transmembrane region" description="Helical" evidence="1">
    <location>
        <begin position="70"/>
        <end position="91"/>
    </location>
</feature>
<dbReference type="EMBL" id="CP145607">
    <property type="protein sequence ID" value="WWM70932.1"/>
    <property type="molecule type" value="Genomic_DNA"/>
</dbReference>
<sequence>MPLLFAVLTLIFVTEILLFSLGLSALAKSLPISLLYKRLGVSVMATIGGWAAPIEHILGATLIEGPFAPWGWTSAFIAWALIALPSTGIFLKSSHA</sequence>
<gene>
    <name evidence="2" type="ORF">V6R86_09645</name>
</gene>
<organism evidence="2 3">
    <name type="scientific">Sphingomonas kaistensis</name>
    <dbReference type="NCBI Taxonomy" id="298708"/>
    <lineage>
        <taxon>Bacteria</taxon>
        <taxon>Pseudomonadati</taxon>
        <taxon>Pseudomonadota</taxon>
        <taxon>Alphaproteobacteria</taxon>
        <taxon>Sphingomonadales</taxon>
        <taxon>Sphingomonadaceae</taxon>
        <taxon>Sphingomonas</taxon>
    </lineage>
</organism>
<keyword evidence="3" id="KW-1185">Reference proteome</keyword>
<reference evidence="2 3" key="1">
    <citation type="submission" date="2024-02" db="EMBL/GenBank/DDBJ databases">
        <title>Full genome sequence of Sphingomonas kaistensis.</title>
        <authorList>
            <person name="Poletto B.L."/>
            <person name="Silva G."/>
            <person name="Galante D."/>
            <person name="Campos K.R."/>
            <person name="Santos M.B.N."/>
            <person name="Sacchi C.T."/>
        </authorList>
    </citation>
    <scope>NUCLEOTIDE SEQUENCE [LARGE SCALE GENOMIC DNA]</scope>
    <source>
        <strain evidence="2 3">MA4R</strain>
    </source>
</reference>
<keyword evidence="1" id="KW-1133">Transmembrane helix</keyword>
<evidence type="ECO:0000313" key="3">
    <source>
        <dbReference type="Proteomes" id="UP001382935"/>
    </source>
</evidence>
<dbReference type="RefSeq" id="WP_338504127.1">
    <property type="nucleotide sequence ID" value="NZ_CP145607.1"/>
</dbReference>
<evidence type="ECO:0000313" key="2">
    <source>
        <dbReference type="EMBL" id="WWM70932.1"/>
    </source>
</evidence>
<name>A0ABZ2G1F7_9SPHN</name>
<feature type="transmembrane region" description="Helical" evidence="1">
    <location>
        <begin position="6"/>
        <end position="27"/>
    </location>
</feature>
<keyword evidence="1" id="KW-0812">Transmembrane</keyword>
<evidence type="ECO:0000256" key="1">
    <source>
        <dbReference type="SAM" id="Phobius"/>
    </source>
</evidence>
<keyword evidence="1" id="KW-0472">Membrane</keyword>
<feature type="transmembrane region" description="Helical" evidence="1">
    <location>
        <begin position="39"/>
        <end position="58"/>
    </location>
</feature>